<evidence type="ECO:0000259" key="8">
    <source>
        <dbReference type="Pfam" id="PF21982"/>
    </source>
</evidence>
<dbReference type="Pfam" id="PF02631">
    <property type="entry name" value="RecX_HTH2"/>
    <property type="match status" value="1"/>
</dbReference>
<dbReference type="AlphaFoldDB" id="A0A939KKH8"/>
<dbReference type="GO" id="GO:0006282">
    <property type="term" value="P:regulation of DNA repair"/>
    <property type="evidence" value="ECO:0007669"/>
    <property type="project" value="UniProtKB-UniRule"/>
</dbReference>
<feature type="domain" description="RecX second three-helical" evidence="6">
    <location>
        <begin position="108"/>
        <end position="147"/>
    </location>
</feature>
<comment type="function">
    <text evidence="5">Modulates RecA activity.</text>
</comment>
<dbReference type="Gene3D" id="1.10.10.10">
    <property type="entry name" value="Winged helix-like DNA-binding domain superfamily/Winged helix DNA-binding domain"/>
    <property type="match status" value="3"/>
</dbReference>
<evidence type="ECO:0000256" key="1">
    <source>
        <dbReference type="ARBA" id="ARBA00004496"/>
    </source>
</evidence>
<dbReference type="InterPro" id="IPR053926">
    <property type="entry name" value="RecX_HTH_1st"/>
</dbReference>
<comment type="similarity">
    <text evidence="2 5">Belongs to the RecX family.</text>
</comment>
<gene>
    <name evidence="5 9" type="primary">recX</name>
    <name evidence="9" type="ORF">J3A84_14445</name>
</gene>
<evidence type="ECO:0000313" key="9">
    <source>
        <dbReference type="EMBL" id="MBO1266233.1"/>
    </source>
</evidence>
<evidence type="ECO:0000256" key="3">
    <source>
        <dbReference type="ARBA" id="ARBA00018111"/>
    </source>
</evidence>
<organism evidence="9 10">
    <name type="scientific">Proteiniclasticum aestuarii</name>
    <dbReference type="NCBI Taxonomy" id="2817862"/>
    <lineage>
        <taxon>Bacteria</taxon>
        <taxon>Bacillati</taxon>
        <taxon>Bacillota</taxon>
        <taxon>Clostridia</taxon>
        <taxon>Eubacteriales</taxon>
        <taxon>Clostridiaceae</taxon>
        <taxon>Proteiniclasticum</taxon>
    </lineage>
</organism>
<feature type="domain" description="RecX third three-helical" evidence="7">
    <location>
        <begin position="156"/>
        <end position="201"/>
    </location>
</feature>
<evidence type="ECO:0000256" key="5">
    <source>
        <dbReference type="HAMAP-Rule" id="MF_01114"/>
    </source>
</evidence>
<dbReference type="RefSeq" id="WP_207600760.1">
    <property type="nucleotide sequence ID" value="NZ_JAFNJU010000015.1"/>
</dbReference>
<dbReference type="InterPro" id="IPR053924">
    <property type="entry name" value="RecX_HTH_2nd"/>
</dbReference>
<protein>
    <recommendedName>
        <fullName evidence="3 5">Regulatory protein RecX</fullName>
    </recommendedName>
</protein>
<sequence>MKTITMISENKKNKDRVSIFADDEFLISCHKELIYKKSLRKGDKVDPDLLLELAREDEYMKAKDVALRSIERSLKTVHEIEKKLRDKEYTEDTIQRVIQFMEEYRLIDDYKYAETFFKEKLRTRGVKKARFELSNKGIPKDIMEKALDALSTSSVEEDSCLNLAEKKYAQLVKRETDPYKLKNKLYTFLMGKGYDYELISSTLRKVMESSE</sequence>
<evidence type="ECO:0000259" key="7">
    <source>
        <dbReference type="Pfam" id="PF21981"/>
    </source>
</evidence>
<dbReference type="PANTHER" id="PTHR33602">
    <property type="entry name" value="REGULATORY PROTEIN RECX FAMILY PROTEIN"/>
    <property type="match status" value="1"/>
</dbReference>
<dbReference type="EMBL" id="JAFNJU010000015">
    <property type="protein sequence ID" value="MBO1266233.1"/>
    <property type="molecule type" value="Genomic_DNA"/>
</dbReference>
<keyword evidence="4 5" id="KW-0963">Cytoplasm</keyword>
<dbReference type="InterPro" id="IPR036388">
    <property type="entry name" value="WH-like_DNA-bd_sf"/>
</dbReference>
<dbReference type="Pfam" id="PF21982">
    <property type="entry name" value="RecX_HTH1"/>
    <property type="match status" value="1"/>
</dbReference>
<keyword evidence="10" id="KW-1185">Reference proteome</keyword>
<dbReference type="InterPro" id="IPR053925">
    <property type="entry name" value="RecX_HTH_3rd"/>
</dbReference>
<evidence type="ECO:0000256" key="2">
    <source>
        <dbReference type="ARBA" id="ARBA00009695"/>
    </source>
</evidence>
<comment type="subcellular location">
    <subcellularLocation>
        <location evidence="1 5">Cytoplasm</location>
    </subcellularLocation>
</comment>
<dbReference type="Proteomes" id="UP000664218">
    <property type="component" value="Unassembled WGS sequence"/>
</dbReference>
<evidence type="ECO:0000259" key="6">
    <source>
        <dbReference type="Pfam" id="PF02631"/>
    </source>
</evidence>
<dbReference type="GO" id="GO:0005737">
    <property type="term" value="C:cytoplasm"/>
    <property type="evidence" value="ECO:0007669"/>
    <property type="project" value="UniProtKB-SubCell"/>
</dbReference>
<dbReference type="Pfam" id="PF21981">
    <property type="entry name" value="RecX_HTH3"/>
    <property type="match status" value="1"/>
</dbReference>
<proteinExistence type="inferred from homology"/>
<comment type="caution">
    <text evidence="9">The sequence shown here is derived from an EMBL/GenBank/DDBJ whole genome shotgun (WGS) entry which is preliminary data.</text>
</comment>
<reference evidence="9" key="1">
    <citation type="submission" date="2021-03" db="EMBL/GenBank/DDBJ databases">
        <title>Proteiniclasticum marinus sp. nov., isolated from tidal flat sediment.</title>
        <authorList>
            <person name="Namirimu T."/>
            <person name="Yang J.-A."/>
            <person name="Yang S.-H."/>
            <person name="Kim Y.-J."/>
            <person name="Kwon K.K."/>
        </authorList>
    </citation>
    <scope>NUCLEOTIDE SEQUENCE</scope>
    <source>
        <strain evidence="9">SCR006</strain>
    </source>
</reference>
<evidence type="ECO:0000256" key="4">
    <source>
        <dbReference type="ARBA" id="ARBA00022490"/>
    </source>
</evidence>
<dbReference type="HAMAP" id="MF_01114">
    <property type="entry name" value="RecX"/>
    <property type="match status" value="1"/>
</dbReference>
<accession>A0A939KKH8</accession>
<name>A0A939KKH8_9CLOT</name>
<feature type="domain" description="RecX first three-helical" evidence="8">
    <location>
        <begin position="62"/>
        <end position="100"/>
    </location>
</feature>
<evidence type="ECO:0000313" key="10">
    <source>
        <dbReference type="Proteomes" id="UP000664218"/>
    </source>
</evidence>
<dbReference type="PANTHER" id="PTHR33602:SF1">
    <property type="entry name" value="REGULATORY PROTEIN RECX FAMILY PROTEIN"/>
    <property type="match status" value="1"/>
</dbReference>
<dbReference type="NCBIfam" id="NF001058">
    <property type="entry name" value="PRK00117.4-1"/>
    <property type="match status" value="1"/>
</dbReference>
<dbReference type="InterPro" id="IPR003783">
    <property type="entry name" value="Regulatory_RecX"/>
</dbReference>